<protein>
    <submittedName>
        <fullName evidence="3">Uncharacterized protein</fullName>
    </submittedName>
</protein>
<feature type="compositionally biased region" description="Basic and acidic residues" evidence="1">
    <location>
        <begin position="29"/>
        <end position="39"/>
    </location>
</feature>
<comment type="caution">
    <text evidence="3">The sequence shown here is derived from an EMBL/GenBank/DDBJ whole genome shotgun (WGS) entry which is preliminary data.</text>
</comment>
<feature type="compositionally biased region" description="Acidic residues" evidence="1">
    <location>
        <begin position="132"/>
        <end position="142"/>
    </location>
</feature>
<dbReference type="Proteomes" id="UP000634136">
    <property type="component" value="Unassembled WGS sequence"/>
</dbReference>
<feature type="compositionally biased region" description="Acidic residues" evidence="1">
    <location>
        <begin position="108"/>
        <end position="122"/>
    </location>
</feature>
<feature type="region of interest" description="Disordered" evidence="1">
    <location>
        <begin position="25"/>
        <end position="142"/>
    </location>
</feature>
<evidence type="ECO:0000256" key="1">
    <source>
        <dbReference type="SAM" id="MobiDB-lite"/>
    </source>
</evidence>
<evidence type="ECO:0000313" key="4">
    <source>
        <dbReference type="Proteomes" id="UP000634136"/>
    </source>
</evidence>
<proteinExistence type="predicted"/>
<feature type="compositionally biased region" description="Basic and acidic residues" evidence="1">
    <location>
        <begin position="63"/>
        <end position="74"/>
    </location>
</feature>
<feature type="chain" id="PRO_5032920592" evidence="2">
    <location>
        <begin position="22"/>
        <end position="142"/>
    </location>
</feature>
<evidence type="ECO:0000256" key="2">
    <source>
        <dbReference type="SAM" id="SignalP"/>
    </source>
</evidence>
<name>A0A834WD79_9FABA</name>
<gene>
    <name evidence="3" type="ORF">G2W53_033830</name>
</gene>
<dbReference type="EMBL" id="JAAIUW010000010">
    <property type="protein sequence ID" value="KAF7812854.1"/>
    <property type="molecule type" value="Genomic_DNA"/>
</dbReference>
<keyword evidence="2" id="KW-0732">Signal</keyword>
<sequence>MSISGELFSLMLVVILPKILPSKMSLQRGSRDGDNKDKATVTVNKNENYGDGSVNDGKLSQNVKKDHQQIHSETEAALDDESPRTTNYGDQCLDGDGGNTLEQYEEVHDGEEENPEEQEGSEQLEATKGGNENEDEEGEDLA</sequence>
<organism evidence="3 4">
    <name type="scientific">Senna tora</name>
    <dbReference type="NCBI Taxonomy" id="362788"/>
    <lineage>
        <taxon>Eukaryota</taxon>
        <taxon>Viridiplantae</taxon>
        <taxon>Streptophyta</taxon>
        <taxon>Embryophyta</taxon>
        <taxon>Tracheophyta</taxon>
        <taxon>Spermatophyta</taxon>
        <taxon>Magnoliopsida</taxon>
        <taxon>eudicotyledons</taxon>
        <taxon>Gunneridae</taxon>
        <taxon>Pentapetalae</taxon>
        <taxon>rosids</taxon>
        <taxon>fabids</taxon>
        <taxon>Fabales</taxon>
        <taxon>Fabaceae</taxon>
        <taxon>Caesalpinioideae</taxon>
        <taxon>Cassia clade</taxon>
        <taxon>Senna</taxon>
    </lineage>
</organism>
<accession>A0A834WD79</accession>
<evidence type="ECO:0000313" key="3">
    <source>
        <dbReference type="EMBL" id="KAF7812854.1"/>
    </source>
</evidence>
<feature type="signal peptide" evidence="2">
    <location>
        <begin position="1"/>
        <end position="21"/>
    </location>
</feature>
<reference evidence="3" key="1">
    <citation type="submission" date="2020-09" db="EMBL/GenBank/DDBJ databases">
        <title>Genome-Enabled Discovery of Anthraquinone Biosynthesis in Senna tora.</title>
        <authorList>
            <person name="Kang S.-H."/>
            <person name="Pandey R.P."/>
            <person name="Lee C.-M."/>
            <person name="Sim J.-S."/>
            <person name="Jeong J.-T."/>
            <person name="Choi B.-S."/>
            <person name="Jung M."/>
            <person name="Ginzburg D."/>
            <person name="Zhao K."/>
            <person name="Won S.Y."/>
            <person name="Oh T.-J."/>
            <person name="Yu Y."/>
            <person name="Kim N.-H."/>
            <person name="Lee O.R."/>
            <person name="Lee T.-H."/>
            <person name="Bashyal P."/>
            <person name="Kim T.-S."/>
            <person name="Lee W.-H."/>
            <person name="Kawkins C."/>
            <person name="Kim C.-K."/>
            <person name="Kim J.S."/>
            <person name="Ahn B.O."/>
            <person name="Rhee S.Y."/>
            <person name="Sohng J.K."/>
        </authorList>
    </citation>
    <scope>NUCLEOTIDE SEQUENCE</scope>
    <source>
        <tissue evidence="3">Leaf</tissue>
    </source>
</reference>
<dbReference type="AlphaFoldDB" id="A0A834WD79"/>
<keyword evidence="4" id="KW-1185">Reference proteome</keyword>